<reference evidence="2" key="1">
    <citation type="submission" date="2021-01" db="EMBL/GenBank/DDBJ databases">
        <title>Adiantum capillus-veneris genome.</title>
        <authorList>
            <person name="Fang Y."/>
            <person name="Liao Q."/>
        </authorList>
    </citation>
    <scope>NUCLEOTIDE SEQUENCE</scope>
    <source>
        <strain evidence="2">H3</strain>
        <tissue evidence="2">Leaf</tissue>
    </source>
</reference>
<comment type="caution">
    <text evidence="2">The sequence shown here is derived from an EMBL/GenBank/DDBJ whole genome shotgun (WGS) entry which is preliminary data.</text>
</comment>
<gene>
    <name evidence="2" type="ORF">GOP47_0023618</name>
</gene>
<accession>A0A9D4U4Z8</accession>
<keyword evidence="1" id="KW-0812">Transmembrane</keyword>
<organism evidence="2 3">
    <name type="scientific">Adiantum capillus-veneris</name>
    <name type="common">Maidenhair fern</name>
    <dbReference type="NCBI Taxonomy" id="13818"/>
    <lineage>
        <taxon>Eukaryota</taxon>
        <taxon>Viridiplantae</taxon>
        <taxon>Streptophyta</taxon>
        <taxon>Embryophyta</taxon>
        <taxon>Tracheophyta</taxon>
        <taxon>Polypodiopsida</taxon>
        <taxon>Polypodiidae</taxon>
        <taxon>Polypodiales</taxon>
        <taxon>Pteridineae</taxon>
        <taxon>Pteridaceae</taxon>
        <taxon>Vittarioideae</taxon>
        <taxon>Adiantum</taxon>
    </lineage>
</organism>
<feature type="transmembrane region" description="Helical" evidence="1">
    <location>
        <begin position="144"/>
        <end position="165"/>
    </location>
</feature>
<dbReference type="PANTHER" id="PTHR33294">
    <property type="entry name" value="AWPM-19-LIKE FAMILY PROTEIN"/>
    <property type="match status" value="1"/>
</dbReference>
<keyword evidence="3" id="KW-1185">Reference proteome</keyword>
<evidence type="ECO:0000256" key="1">
    <source>
        <dbReference type="SAM" id="Phobius"/>
    </source>
</evidence>
<dbReference type="EMBL" id="JABFUD020000023">
    <property type="protein sequence ID" value="KAI5061113.1"/>
    <property type="molecule type" value="Genomic_DNA"/>
</dbReference>
<feature type="transmembrane region" description="Helical" evidence="1">
    <location>
        <begin position="114"/>
        <end position="132"/>
    </location>
</feature>
<evidence type="ECO:0000313" key="2">
    <source>
        <dbReference type="EMBL" id="KAI5061113.1"/>
    </source>
</evidence>
<dbReference type="InterPro" id="IPR008390">
    <property type="entry name" value="AWPM-19"/>
</dbReference>
<proteinExistence type="predicted"/>
<feature type="transmembrane region" description="Helical" evidence="1">
    <location>
        <begin position="39"/>
        <end position="60"/>
    </location>
</feature>
<feature type="transmembrane region" description="Helical" evidence="1">
    <location>
        <begin position="80"/>
        <end position="102"/>
    </location>
</feature>
<dbReference type="PANTHER" id="PTHR33294:SF5">
    <property type="entry name" value="AWPM-19-LIKE FAMILY PROTEIN"/>
    <property type="match status" value="1"/>
</dbReference>
<keyword evidence="1" id="KW-0472">Membrane</keyword>
<dbReference type="Proteomes" id="UP000886520">
    <property type="component" value="Chromosome 23"/>
</dbReference>
<name>A0A9D4U4Z8_ADICA</name>
<sequence>MSGRDPSRQSDNSLGKPFKSEASTLIHVRSQKMGSKQTWGVFFFLGAGNIGITSLAPSGWALDSTIDATPFGFNAATSYFVSSSLIAGVVGLASVFGGLHLIKDWREDTNVSANMSSALIAWFLLLLAFGLACKEIHIGGRGTTLQFMEAFVIILVATHGLYVMLLHGRSLIRLPV</sequence>
<protein>
    <submittedName>
        <fullName evidence="2">Uncharacterized protein</fullName>
    </submittedName>
</protein>
<keyword evidence="1" id="KW-1133">Transmembrane helix</keyword>
<evidence type="ECO:0000313" key="3">
    <source>
        <dbReference type="Proteomes" id="UP000886520"/>
    </source>
</evidence>
<dbReference type="OrthoDB" id="631515at2759"/>
<dbReference type="Pfam" id="PF05512">
    <property type="entry name" value="AWPM-19"/>
    <property type="match status" value="1"/>
</dbReference>
<dbReference type="AlphaFoldDB" id="A0A9D4U4Z8"/>